<dbReference type="KEGG" id="sfol:H3H32_13835"/>
<evidence type="ECO:0000259" key="1">
    <source>
        <dbReference type="Pfam" id="PF10047"/>
    </source>
</evidence>
<keyword evidence="3" id="KW-1185">Reference proteome</keyword>
<dbReference type="RefSeq" id="WP_182463265.1">
    <property type="nucleotide sequence ID" value="NZ_CP059732.1"/>
</dbReference>
<name>A0A7G5H449_9BACT</name>
<dbReference type="InterPro" id="IPR018739">
    <property type="entry name" value="DUF2281"/>
</dbReference>
<organism evidence="2 3">
    <name type="scientific">Spirosoma foliorum</name>
    <dbReference type="NCBI Taxonomy" id="2710596"/>
    <lineage>
        <taxon>Bacteria</taxon>
        <taxon>Pseudomonadati</taxon>
        <taxon>Bacteroidota</taxon>
        <taxon>Cytophagia</taxon>
        <taxon>Cytophagales</taxon>
        <taxon>Cytophagaceae</taxon>
        <taxon>Spirosoma</taxon>
    </lineage>
</organism>
<evidence type="ECO:0000313" key="2">
    <source>
        <dbReference type="EMBL" id="QMW05891.1"/>
    </source>
</evidence>
<dbReference type="EMBL" id="CP059732">
    <property type="protein sequence ID" value="QMW05891.1"/>
    <property type="molecule type" value="Genomic_DNA"/>
</dbReference>
<sequence>MDALILKKYESLPADLRREVSDFIDFLWSKYQKKEADSELIAGKRAGLFGNAKGMITILPGFDDIPEGFEEYQ</sequence>
<evidence type="ECO:0000313" key="3">
    <source>
        <dbReference type="Proteomes" id="UP000515369"/>
    </source>
</evidence>
<protein>
    <submittedName>
        <fullName evidence="2">DUF2281 domain-containing protein</fullName>
    </submittedName>
</protein>
<reference evidence="2 3" key="1">
    <citation type="submission" date="2020-07" db="EMBL/GenBank/DDBJ databases">
        <title>Spirosoma foliorum sp. nov., isolated from the leaves on the Nejang mountain Korea, Republic of.</title>
        <authorList>
            <person name="Ho H."/>
            <person name="Lee Y.-J."/>
            <person name="Nurcahyanto D.-A."/>
            <person name="Kim S.-G."/>
        </authorList>
    </citation>
    <scope>NUCLEOTIDE SEQUENCE [LARGE SCALE GENOMIC DNA]</scope>
    <source>
        <strain evidence="2 3">PL0136</strain>
    </source>
</reference>
<dbReference type="Proteomes" id="UP000515369">
    <property type="component" value="Chromosome"/>
</dbReference>
<dbReference type="AlphaFoldDB" id="A0A7G5H449"/>
<accession>A0A7G5H449</accession>
<dbReference type="Pfam" id="PF10047">
    <property type="entry name" value="DUF2281"/>
    <property type="match status" value="1"/>
</dbReference>
<gene>
    <name evidence="2" type="ORF">H3H32_13835</name>
</gene>
<proteinExistence type="predicted"/>
<feature type="domain" description="DUF2281" evidence="1">
    <location>
        <begin position="5"/>
        <end position="72"/>
    </location>
</feature>